<dbReference type="InterPro" id="IPR036388">
    <property type="entry name" value="WH-like_DNA-bd_sf"/>
</dbReference>
<gene>
    <name evidence="7" type="ORF">DK847_15950</name>
</gene>
<evidence type="ECO:0000256" key="4">
    <source>
        <dbReference type="ARBA" id="ARBA00023231"/>
    </source>
</evidence>
<accession>A0A2W2B5X9</accession>
<feature type="domain" description="HTH crp-type" evidence="6">
    <location>
        <begin position="157"/>
        <end position="237"/>
    </location>
</feature>
<dbReference type="PROSITE" id="PS51063">
    <property type="entry name" value="HTH_CRP_2"/>
    <property type="match status" value="1"/>
</dbReference>
<evidence type="ECO:0000259" key="5">
    <source>
        <dbReference type="PROSITE" id="PS50042"/>
    </source>
</evidence>
<dbReference type="PANTHER" id="PTHR24567:SF75">
    <property type="entry name" value="FUMARATE AND NITRATE REDUCTION REGULATORY PROTEIN"/>
    <property type="match status" value="1"/>
</dbReference>
<evidence type="ECO:0000256" key="3">
    <source>
        <dbReference type="ARBA" id="ARBA00023163"/>
    </source>
</evidence>
<name>A0A2W2B5X9_9HYPH</name>
<dbReference type="InterPro" id="IPR012318">
    <property type="entry name" value="HTH_CRP"/>
</dbReference>
<sequence length="250" mass="27659">MHGTPPSIIPDVLQRCDHCAVRHQAVCGAMDDVQVKKLAQIAHRKKVPAGQTIISDEEPVDFFANVISGAIKLTKTLPDGRQQIVGLLFAPDFLGRAYSKHNPYTAEAATDVEICTFPNAAFERLVGEYPGLQQRLFQHTLDELDAARDWMLLLGRKTAEEKVASFLHMLARRSLLTGCVHKASPGSAAFELPLTRSDMADYLGLTIETVSRQLTRLKTSNVVRLSTNRLIMVPDLDRLAQAAGQDNHRH</sequence>
<comment type="caution">
    <text evidence="7">The sequence shown here is derived from an EMBL/GenBank/DDBJ whole genome shotgun (WGS) entry which is preliminary data.</text>
</comment>
<dbReference type="SUPFAM" id="SSF46785">
    <property type="entry name" value="Winged helix' DNA-binding domain"/>
    <property type="match status" value="1"/>
</dbReference>
<dbReference type="PROSITE" id="PS00042">
    <property type="entry name" value="HTH_CRP_1"/>
    <property type="match status" value="1"/>
</dbReference>
<dbReference type="PROSITE" id="PS50042">
    <property type="entry name" value="CNMP_BINDING_3"/>
    <property type="match status" value="1"/>
</dbReference>
<keyword evidence="2" id="KW-0238">DNA-binding</keyword>
<keyword evidence="3" id="KW-0804">Transcription</keyword>
<dbReference type="InterPro" id="IPR036390">
    <property type="entry name" value="WH_DNA-bd_sf"/>
</dbReference>
<dbReference type="SMART" id="SM00419">
    <property type="entry name" value="HTH_CRP"/>
    <property type="match status" value="1"/>
</dbReference>
<dbReference type="InterPro" id="IPR050397">
    <property type="entry name" value="Env_Response_Regulators"/>
</dbReference>
<feature type="domain" description="Cyclic nucleotide-binding" evidence="5">
    <location>
        <begin position="26"/>
        <end position="143"/>
    </location>
</feature>
<dbReference type="Proteomes" id="UP000248795">
    <property type="component" value="Unassembled WGS sequence"/>
</dbReference>
<evidence type="ECO:0000313" key="7">
    <source>
        <dbReference type="EMBL" id="PZF75724.1"/>
    </source>
</evidence>
<dbReference type="GO" id="GO:0003677">
    <property type="term" value="F:DNA binding"/>
    <property type="evidence" value="ECO:0007669"/>
    <property type="project" value="UniProtKB-KW"/>
</dbReference>
<dbReference type="SMART" id="SM00100">
    <property type="entry name" value="cNMP"/>
    <property type="match status" value="1"/>
</dbReference>
<protein>
    <submittedName>
        <fullName evidence="7">Crp/Fnr family transcriptional regulator</fullName>
    </submittedName>
</protein>
<dbReference type="GO" id="GO:0003700">
    <property type="term" value="F:DNA-binding transcription factor activity"/>
    <property type="evidence" value="ECO:0007669"/>
    <property type="project" value="InterPro"/>
</dbReference>
<dbReference type="InterPro" id="IPR018335">
    <property type="entry name" value="Tscrpt_reg_HTH_Crp-type_CS"/>
</dbReference>
<dbReference type="CDD" id="cd00092">
    <property type="entry name" value="HTH_CRP"/>
    <property type="match status" value="1"/>
</dbReference>
<dbReference type="PRINTS" id="PR00034">
    <property type="entry name" value="HTHCRP"/>
</dbReference>
<evidence type="ECO:0000313" key="8">
    <source>
        <dbReference type="Proteomes" id="UP000248795"/>
    </source>
</evidence>
<organism evidence="7 8">
    <name type="scientific">Aestuariivirga litoralis</name>
    <dbReference type="NCBI Taxonomy" id="2650924"/>
    <lineage>
        <taxon>Bacteria</taxon>
        <taxon>Pseudomonadati</taxon>
        <taxon>Pseudomonadota</taxon>
        <taxon>Alphaproteobacteria</taxon>
        <taxon>Hyphomicrobiales</taxon>
        <taxon>Aestuariivirgaceae</taxon>
        <taxon>Aestuariivirga</taxon>
    </lineage>
</organism>
<dbReference type="InterPro" id="IPR014710">
    <property type="entry name" value="RmlC-like_jellyroll"/>
</dbReference>
<dbReference type="InterPro" id="IPR018490">
    <property type="entry name" value="cNMP-bd_dom_sf"/>
</dbReference>
<dbReference type="Pfam" id="PF00027">
    <property type="entry name" value="cNMP_binding"/>
    <property type="match status" value="1"/>
</dbReference>
<dbReference type="EMBL" id="QKVK01000008">
    <property type="protein sequence ID" value="PZF75724.1"/>
    <property type="molecule type" value="Genomic_DNA"/>
</dbReference>
<dbReference type="PANTHER" id="PTHR24567">
    <property type="entry name" value="CRP FAMILY TRANSCRIPTIONAL REGULATORY PROTEIN"/>
    <property type="match status" value="1"/>
</dbReference>
<keyword evidence="4" id="KW-0535">Nitrogen fixation</keyword>
<dbReference type="CDD" id="cd00038">
    <property type="entry name" value="CAP_ED"/>
    <property type="match status" value="1"/>
</dbReference>
<keyword evidence="1" id="KW-0805">Transcription regulation</keyword>
<keyword evidence="8" id="KW-1185">Reference proteome</keyword>
<dbReference type="AlphaFoldDB" id="A0A2W2B5X9"/>
<dbReference type="Pfam" id="PF13545">
    <property type="entry name" value="HTH_Crp_2"/>
    <property type="match status" value="1"/>
</dbReference>
<dbReference type="FunFam" id="1.10.10.10:FF:000028">
    <property type="entry name" value="Fumarate/nitrate reduction transcriptional regulator Fnr"/>
    <property type="match status" value="1"/>
</dbReference>
<evidence type="ECO:0000256" key="1">
    <source>
        <dbReference type="ARBA" id="ARBA00023015"/>
    </source>
</evidence>
<dbReference type="Gene3D" id="1.10.10.10">
    <property type="entry name" value="Winged helix-like DNA-binding domain superfamily/Winged helix DNA-binding domain"/>
    <property type="match status" value="1"/>
</dbReference>
<dbReference type="GO" id="GO:0005829">
    <property type="term" value="C:cytosol"/>
    <property type="evidence" value="ECO:0007669"/>
    <property type="project" value="TreeGrafter"/>
</dbReference>
<reference evidence="8" key="1">
    <citation type="submission" date="2018-06" db="EMBL/GenBank/DDBJ databases">
        <title>Aestuariibacter litoralis strain KCTC 52945T.</title>
        <authorList>
            <person name="Li X."/>
            <person name="Salam N."/>
            <person name="Li J.-L."/>
            <person name="Chen Y.-M."/>
            <person name="Yang Z.-W."/>
            <person name="Zhang L.-Y."/>
            <person name="Han M.-X."/>
            <person name="Xiao M."/>
            <person name="Li W.-J."/>
        </authorList>
    </citation>
    <scope>NUCLEOTIDE SEQUENCE [LARGE SCALE GENOMIC DNA]</scope>
    <source>
        <strain evidence="8">KCTC 52945</strain>
    </source>
</reference>
<dbReference type="RefSeq" id="WP_111199531.1">
    <property type="nucleotide sequence ID" value="NZ_QKVK01000008.1"/>
</dbReference>
<proteinExistence type="predicted"/>
<evidence type="ECO:0000259" key="6">
    <source>
        <dbReference type="PROSITE" id="PS51063"/>
    </source>
</evidence>
<dbReference type="Gene3D" id="2.60.120.10">
    <property type="entry name" value="Jelly Rolls"/>
    <property type="match status" value="1"/>
</dbReference>
<dbReference type="InterPro" id="IPR000595">
    <property type="entry name" value="cNMP-bd_dom"/>
</dbReference>
<dbReference type="SUPFAM" id="SSF51206">
    <property type="entry name" value="cAMP-binding domain-like"/>
    <property type="match status" value="1"/>
</dbReference>
<evidence type="ECO:0000256" key="2">
    <source>
        <dbReference type="ARBA" id="ARBA00023125"/>
    </source>
</evidence>